<name>A0A930PI49_9MICC</name>
<comment type="caution">
    <text evidence="1">The sequence shown here is derived from an EMBL/GenBank/DDBJ whole genome shotgun (WGS) entry which is preliminary data.</text>
</comment>
<protein>
    <submittedName>
        <fullName evidence="1">Uncharacterized protein</fullName>
    </submittedName>
</protein>
<reference evidence="1" key="1">
    <citation type="submission" date="2020-04" db="EMBL/GenBank/DDBJ databases">
        <title>Deep metagenomics examines the oral microbiome during advanced dental caries in children, revealing novel taxa and co-occurrences with host molecules.</title>
        <authorList>
            <person name="Baker J.L."/>
            <person name="Morton J.T."/>
            <person name="Dinis M."/>
            <person name="Alvarez R."/>
            <person name="Tran N.C."/>
            <person name="Knight R."/>
            <person name="Edlund A."/>
        </authorList>
    </citation>
    <scope>NUCLEOTIDE SEQUENCE</scope>
    <source>
        <strain evidence="1">JCVI_47_bin.4</strain>
    </source>
</reference>
<gene>
    <name evidence="1" type="ORF">HXO56_11920</name>
</gene>
<dbReference type="EMBL" id="JABZXJ010000110">
    <property type="protein sequence ID" value="MBF1650759.1"/>
    <property type="molecule type" value="Genomic_DNA"/>
</dbReference>
<proteinExistence type="predicted"/>
<accession>A0A930PI49</accession>
<dbReference type="Proteomes" id="UP000769484">
    <property type="component" value="Unassembled WGS sequence"/>
</dbReference>
<organism evidence="1 2">
    <name type="scientific">Rothia dentocariosa</name>
    <dbReference type="NCBI Taxonomy" id="2047"/>
    <lineage>
        <taxon>Bacteria</taxon>
        <taxon>Bacillati</taxon>
        <taxon>Actinomycetota</taxon>
        <taxon>Actinomycetes</taxon>
        <taxon>Micrococcales</taxon>
        <taxon>Micrococcaceae</taxon>
        <taxon>Rothia</taxon>
    </lineage>
</organism>
<sequence length="154" mass="17280">MKSNDISSNSKENIKDSSAEIERLHLLLNESINKLDNILKKFDGAEIIKEIYRSGLAYDEGNSRSSNRLPPAFGRSNIIKIERLAILKEKGRCIPTTDDMVSIHKAASQVLELDALYEIGMVSSKYENGRDIGYIKFTDNKNCAIPEYVPGKID</sequence>
<evidence type="ECO:0000313" key="2">
    <source>
        <dbReference type="Proteomes" id="UP000769484"/>
    </source>
</evidence>
<evidence type="ECO:0000313" key="1">
    <source>
        <dbReference type="EMBL" id="MBF1650759.1"/>
    </source>
</evidence>
<dbReference type="AlphaFoldDB" id="A0A930PI49"/>
<feature type="non-terminal residue" evidence="1">
    <location>
        <position position="154"/>
    </location>
</feature>